<sequence length="344" mass="38404">MGASILFFVVHDALVAVLQSKETELGGPMSSYQVFSIEATTPGQLELLRDLYLSGDYDFWTTPSVLGYTDVMVAPEQIKGIVTISNNAKMKYIIKIADFETLVSKERIANLKAGSGRISWDRYPRFAEVNANINGREWVTGATATWIINELITNTTTYLDVLQQIDIHIIPMVNPDAYEISHTEDRLWTKTRSINDGSDCLGSDPNRNFAFMTEILKILIFTVKPGPGCYHRATSFAQHQLPNRKCGRFSWLYVNYMGLILRVTGTSYSARVISFTLLQSEWAGPVMTGPKIMGSSTPLLSGCAAGPMPIFSHPIKLSRMRKIKGRDKFQGFIDANRLPITLSE</sequence>
<dbReference type="GO" id="GO:0004181">
    <property type="term" value="F:metallocarboxypeptidase activity"/>
    <property type="evidence" value="ECO:0007669"/>
    <property type="project" value="InterPro"/>
</dbReference>
<keyword evidence="5" id="KW-0479">Metal-binding</keyword>
<evidence type="ECO:0000256" key="6">
    <source>
        <dbReference type="ARBA" id="ARBA00022729"/>
    </source>
</evidence>
<dbReference type="SMART" id="SM00631">
    <property type="entry name" value="Zn_pept"/>
    <property type="match status" value="1"/>
</dbReference>
<evidence type="ECO:0000256" key="3">
    <source>
        <dbReference type="ARBA" id="ARBA00022645"/>
    </source>
</evidence>
<evidence type="ECO:0000256" key="7">
    <source>
        <dbReference type="ARBA" id="ARBA00022801"/>
    </source>
</evidence>
<dbReference type="PANTHER" id="PTHR11705">
    <property type="entry name" value="PROTEASE FAMILY M14 CARBOXYPEPTIDASE A,B"/>
    <property type="match status" value="1"/>
</dbReference>
<comment type="caution">
    <text evidence="14">The sequence shown here is derived from an EMBL/GenBank/DDBJ whole genome shotgun (WGS) entry which is preliminary data.</text>
</comment>
<feature type="chain" id="PRO_5013189132" evidence="12">
    <location>
        <begin position="21"/>
        <end position="344"/>
    </location>
</feature>
<dbReference type="GO" id="GO:0006508">
    <property type="term" value="P:proteolysis"/>
    <property type="evidence" value="ECO:0007669"/>
    <property type="project" value="UniProtKB-KW"/>
</dbReference>
<dbReference type="GO" id="GO:0008270">
    <property type="term" value="F:zinc ion binding"/>
    <property type="evidence" value="ECO:0007669"/>
    <property type="project" value="InterPro"/>
</dbReference>
<accession>A0A226DQ64</accession>
<keyword evidence="9" id="KW-0482">Metalloprotease</keyword>
<evidence type="ECO:0000256" key="4">
    <source>
        <dbReference type="ARBA" id="ARBA00022670"/>
    </source>
</evidence>
<dbReference type="Pfam" id="PF00246">
    <property type="entry name" value="Peptidase_M14"/>
    <property type="match status" value="1"/>
</dbReference>
<dbReference type="AlphaFoldDB" id="A0A226DQ64"/>
<evidence type="ECO:0000259" key="13">
    <source>
        <dbReference type="PROSITE" id="PS52035"/>
    </source>
</evidence>
<gene>
    <name evidence="14" type="ORF">Fcan01_17912</name>
</gene>
<dbReference type="OrthoDB" id="3626597at2759"/>
<evidence type="ECO:0000256" key="12">
    <source>
        <dbReference type="SAM" id="SignalP"/>
    </source>
</evidence>
<evidence type="ECO:0000256" key="11">
    <source>
        <dbReference type="PROSITE-ProRule" id="PRU01379"/>
    </source>
</evidence>
<dbReference type="PANTHER" id="PTHR11705:SF91">
    <property type="entry name" value="FI01817P-RELATED"/>
    <property type="match status" value="1"/>
</dbReference>
<dbReference type="EMBL" id="LNIX01000013">
    <property type="protein sequence ID" value="OXA47220.1"/>
    <property type="molecule type" value="Genomic_DNA"/>
</dbReference>
<proteinExistence type="inferred from homology"/>
<evidence type="ECO:0000313" key="14">
    <source>
        <dbReference type="EMBL" id="OXA47220.1"/>
    </source>
</evidence>
<comment type="caution">
    <text evidence="11">Lacks conserved residue(s) required for the propagation of feature annotation.</text>
</comment>
<dbReference type="Gene3D" id="3.40.630.10">
    <property type="entry name" value="Zn peptidases"/>
    <property type="match status" value="1"/>
</dbReference>
<dbReference type="Gene3D" id="3.30.70.340">
    <property type="entry name" value="Metallocarboxypeptidase-like"/>
    <property type="match status" value="1"/>
</dbReference>
<keyword evidence="6 12" id="KW-0732">Signal</keyword>
<name>A0A226DQ64_FOLCA</name>
<keyword evidence="8" id="KW-0862">Zinc</keyword>
<dbReference type="SUPFAM" id="SSF53187">
    <property type="entry name" value="Zn-dependent exopeptidases"/>
    <property type="match status" value="1"/>
</dbReference>
<comment type="cofactor">
    <cofactor evidence="1">
        <name>Zn(2+)</name>
        <dbReference type="ChEBI" id="CHEBI:29105"/>
    </cofactor>
</comment>
<keyword evidence="15" id="KW-1185">Reference proteome</keyword>
<dbReference type="PROSITE" id="PS52035">
    <property type="entry name" value="PEPTIDASE_M14"/>
    <property type="match status" value="1"/>
</dbReference>
<evidence type="ECO:0000313" key="15">
    <source>
        <dbReference type="Proteomes" id="UP000198287"/>
    </source>
</evidence>
<evidence type="ECO:0000256" key="10">
    <source>
        <dbReference type="ARBA" id="ARBA00023157"/>
    </source>
</evidence>
<evidence type="ECO:0000256" key="1">
    <source>
        <dbReference type="ARBA" id="ARBA00001947"/>
    </source>
</evidence>
<dbReference type="Pfam" id="PF02244">
    <property type="entry name" value="Propep_M14"/>
    <property type="match status" value="1"/>
</dbReference>
<evidence type="ECO:0000256" key="5">
    <source>
        <dbReference type="ARBA" id="ARBA00022723"/>
    </source>
</evidence>
<reference evidence="14 15" key="1">
    <citation type="submission" date="2015-12" db="EMBL/GenBank/DDBJ databases">
        <title>The genome of Folsomia candida.</title>
        <authorList>
            <person name="Faddeeva A."/>
            <person name="Derks M.F."/>
            <person name="Anvar Y."/>
            <person name="Smit S."/>
            <person name="Van Straalen N."/>
            <person name="Roelofs D."/>
        </authorList>
    </citation>
    <scope>NUCLEOTIDE SEQUENCE [LARGE SCALE GENOMIC DNA]</scope>
    <source>
        <strain evidence="14 15">VU population</strain>
        <tissue evidence="14">Whole body</tissue>
    </source>
</reference>
<feature type="domain" description="Peptidase M14" evidence="13">
    <location>
        <begin position="67"/>
        <end position="344"/>
    </location>
</feature>
<evidence type="ECO:0000256" key="9">
    <source>
        <dbReference type="ARBA" id="ARBA00023049"/>
    </source>
</evidence>
<comment type="similarity">
    <text evidence="2 11">Belongs to the peptidase M14 family.</text>
</comment>
<feature type="signal peptide" evidence="12">
    <location>
        <begin position="1"/>
        <end position="20"/>
    </location>
</feature>
<dbReference type="InterPro" id="IPR003146">
    <property type="entry name" value="M14A_act_pep"/>
</dbReference>
<dbReference type="InterPro" id="IPR000834">
    <property type="entry name" value="Peptidase_M14"/>
</dbReference>
<dbReference type="InterPro" id="IPR036990">
    <property type="entry name" value="M14A-like_propep"/>
</dbReference>
<keyword evidence="4" id="KW-0645">Protease</keyword>
<keyword evidence="10" id="KW-1015">Disulfide bond</keyword>
<keyword evidence="7" id="KW-0378">Hydrolase</keyword>
<dbReference type="GO" id="GO:0005615">
    <property type="term" value="C:extracellular space"/>
    <property type="evidence" value="ECO:0007669"/>
    <property type="project" value="TreeGrafter"/>
</dbReference>
<keyword evidence="3 14" id="KW-0121">Carboxypeptidase</keyword>
<organism evidence="14 15">
    <name type="scientific">Folsomia candida</name>
    <name type="common">Springtail</name>
    <dbReference type="NCBI Taxonomy" id="158441"/>
    <lineage>
        <taxon>Eukaryota</taxon>
        <taxon>Metazoa</taxon>
        <taxon>Ecdysozoa</taxon>
        <taxon>Arthropoda</taxon>
        <taxon>Hexapoda</taxon>
        <taxon>Collembola</taxon>
        <taxon>Entomobryomorpha</taxon>
        <taxon>Isotomoidea</taxon>
        <taxon>Isotomidae</taxon>
        <taxon>Proisotominae</taxon>
        <taxon>Folsomia</taxon>
    </lineage>
</organism>
<evidence type="ECO:0000256" key="8">
    <source>
        <dbReference type="ARBA" id="ARBA00022833"/>
    </source>
</evidence>
<dbReference type="SUPFAM" id="SSF54897">
    <property type="entry name" value="Protease propeptides/inhibitors"/>
    <property type="match status" value="1"/>
</dbReference>
<evidence type="ECO:0000256" key="2">
    <source>
        <dbReference type="ARBA" id="ARBA00005988"/>
    </source>
</evidence>
<dbReference type="Proteomes" id="UP000198287">
    <property type="component" value="Unassembled WGS sequence"/>
</dbReference>
<protein>
    <submittedName>
        <fullName evidence="14">Zinc carboxypeptidase</fullName>
    </submittedName>
</protein>